<protein>
    <submittedName>
        <fullName evidence="1">Uncharacterized protein</fullName>
    </submittedName>
</protein>
<name>A0AC61R148_9FIRM</name>
<sequence>MKKLKKAVVFVLAAAMLAGGQKLVTYAGVTLRWPVPGHTALSQGYHDGKAIDISDGSINGATVCAALGGTVSNIWLCGNTHYNAGDCNGFGTGLVIRGDDGRYYQYAHMQAGSIPANVHYGARVEMGQQIGRVGTTGWSTGPHLHFGISLGKYYNESGINPQNETYIYNDVHSHSYSATITKQPDCTQAGVKTFRCSCGASYTETINAKGHNYGQIVVAPTLTDRGYTIHACFDCENSYTDSYVDSPKQSTDGWYYCESLPAGVSSDTCIVEYKNHYEKIQQSAPGAEWTNAGSVRDEWQNSGNTYTSEADLQTSDARLLVRSVYYHFCGPNAGNEGNYDQTGKFVHYDEILAGSVTARYLGTDAGHPYYFINWKDGGSQVWCQSGVSCDGSYGSHGNRCRAWYKLNTYQDRIRIVQYKFTKSSDWTSMRDASAARVQIRFKILETEKPEETGKPEEPSRPVNPGNKEEPERPVIPEEQEEPEDSEDFAYGENDDEQREPSYISDADKKNPRPGKVAGLSVKSRKSRRISIKWRKQNAVAGYQVQLAKDRGFRKGKKTKTAFQREYVWTSGLKKKKTYYIRVRAYNYEKGNRQYGAWSAVKKVRVK</sequence>
<comment type="caution">
    <text evidence="1">The sequence shown here is derived from an EMBL/GenBank/DDBJ whole genome shotgun (WGS) entry which is preliminary data.</text>
</comment>
<gene>
    <name evidence="1" type="ORF">E5357_05290</name>
</gene>
<evidence type="ECO:0000313" key="1">
    <source>
        <dbReference type="EMBL" id="TGX99481.1"/>
    </source>
</evidence>
<accession>A0AC61R148</accession>
<proteinExistence type="predicted"/>
<dbReference type="EMBL" id="SRZB01000007">
    <property type="protein sequence ID" value="TGX99481.1"/>
    <property type="molecule type" value="Genomic_DNA"/>
</dbReference>
<dbReference type="Proteomes" id="UP000307720">
    <property type="component" value="Unassembled WGS sequence"/>
</dbReference>
<evidence type="ECO:0000313" key="2">
    <source>
        <dbReference type="Proteomes" id="UP000307720"/>
    </source>
</evidence>
<reference evidence="1" key="1">
    <citation type="submission" date="2019-04" db="EMBL/GenBank/DDBJ databases">
        <title>Microbes associate with the intestines of laboratory mice.</title>
        <authorList>
            <person name="Navarre W."/>
            <person name="Wong E."/>
            <person name="Huang K."/>
            <person name="Tropini C."/>
            <person name="Ng K."/>
            <person name="Yu B."/>
        </authorList>
    </citation>
    <scope>NUCLEOTIDE SEQUENCE</scope>
    <source>
        <strain evidence="1">NM72_1-8</strain>
    </source>
</reference>
<keyword evidence="2" id="KW-1185">Reference proteome</keyword>
<organism evidence="1 2">
    <name type="scientific">Hominisplanchenecus murintestinalis</name>
    <dbReference type="NCBI Taxonomy" id="2941517"/>
    <lineage>
        <taxon>Bacteria</taxon>
        <taxon>Bacillati</taxon>
        <taxon>Bacillota</taxon>
        <taxon>Clostridia</taxon>
        <taxon>Lachnospirales</taxon>
        <taxon>Lachnospiraceae</taxon>
        <taxon>Hominisplanchenecus</taxon>
    </lineage>
</organism>